<dbReference type="Gene3D" id="1.10.8.60">
    <property type="match status" value="2"/>
</dbReference>
<dbReference type="InterPro" id="IPR041569">
    <property type="entry name" value="AAA_lid_3"/>
</dbReference>
<reference evidence="6 7" key="1">
    <citation type="submission" date="2015-05" db="EMBL/GenBank/DDBJ databases">
        <title>Distinctive expansion of gene families associated with plant cell wall degradation and secondary metabolism in the genomes of grapevine trunk pathogens.</title>
        <authorList>
            <person name="Lawrence D.P."/>
            <person name="Travadon R."/>
            <person name="Rolshausen P.E."/>
            <person name="Baumgartner K."/>
        </authorList>
    </citation>
    <scope>NUCLEOTIDE SEQUENCE [LARGE SCALE GENOMIC DNA]</scope>
    <source>
        <strain evidence="6">UCRPC4</strain>
    </source>
</reference>
<organism evidence="6 7">
    <name type="scientific">Phaeomoniella chlamydospora</name>
    <name type="common">Phaeoacremonium chlamydosporum</name>
    <dbReference type="NCBI Taxonomy" id="158046"/>
    <lineage>
        <taxon>Eukaryota</taxon>
        <taxon>Fungi</taxon>
        <taxon>Dikarya</taxon>
        <taxon>Ascomycota</taxon>
        <taxon>Pezizomycotina</taxon>
        <taxon>Eurotiomycetes</taxon>
        <taxon>Chaetothyriomycetidae</taxon>
        <taxon>Phaeomoniellales</taxon>
        <taxon>Phaeomoniellaceae</taxon>
        <taxon>Phaeomoniella</taxon>
    </lineage>
</organism>
<dbReference type="AlphaFoldDB" id="A0A0G2E7P1"/>
<dbReference type="SMART" id="SM00382">
    <property type="entry name" value="AAA"/>
    <property type="match status" value="2"/>
</dbReference>
<dbReference type="PANTHER" id="PTHR23077:SF27">
    <property type="entry name" value="ATPASE FAMILY GENE 2 PROTEIN HOMOLOG A"/>
    <property type="match status" value="1"/>
</dbReference>
<feature type="domain" description="AAA+ ATPase" evidence="5">
    <location>
        <begin position="260"/>
        <end position="396"/>
    </location>
</feature>
<feature type="region of interest" description="Disordered" evidence="4">
    <location>
        <begin position="473"/>
        <end position="499"/>
    </location>
</feature>
<evidence type="ECO:0000256" key="2">
    <source>
        <dbReference type="ARBA" id="ARBA00022741"/>
    </source>
</evidence>
<keyword evidence="3" id="KW-0067">ATP-binding</keyword>
<keyword evidence="2" id="KW-0547">Nucleotide-binding</keyword>
<sequence length="811" mass="88351">MPEIPRFTIRPFSRPARSDLKDALRVHFSPSALVLLKLKPGDLCQICTSDEDDGRRSSTAIAWTAAEKIQETVVQTSKTLQEIYGLRLGDKVDVEPYDGSKIPEATTVWLKIHASQKPSSSVSGTGGGASESADENEKTHWEWYLDLPLGRAEKLARSMVFDAELKGQKKWFTITHIEGDGNQGDSTVFQYSPGQTTIKIGSPPDDSQTALFSELSKPFVLSRHKVGGLDIQIQQINRLIRRFGRAPSSSQITLPSYYKPTQGLLFYGPKGTGKSLLIDRLSQSCPWRKVVYIGFTGSGTREAISTSIQKAFEEAKKNQPSLVVVNQLDSLAPKRSSSYAYQASSSIASSLRGGFEALGGETKVLVVAETRHPNDIDESLRSPTRFGIEIEIAVPSANGRLEILKVIRDGNGAGDDDSQQTEEPQPSDELLFELSEKTHGYTGADLVALMNLAVELAEDRMLSSSSFHEIIPATTTPAEDTSTTDIPNPNSSTPSPSRLVITPADLTLALSHIRPTALQEIFLSTPHTPWASIGGYRDIKQHLQATISRPLRFPEQMAKLNLPPRKGLLLYGPPGCSKTLLVKALATESGLNFMAVKGAELLSMYVGESERSVREVFRKARAASPSIIFFDEVDAIASARGSSEGGGSSGINVLTTLLNEIDGIEELKNVLVVAATNTPQTIDPALLRPGRLDHLLYVGPPDLEARCEILSNWFAKSQVVDELKNSATVEEVAYALDGYSGAEIVGICETAGSFAMDRFEEDSRDPGMAIAEISKRAFIEKFDIYAAMSRVRKGITPESVRGFEEWANGRS</sequence>
<dbReference type="InterPro" id="IPR003959">
    <property type="entry name" value="ATPase_AAA_core"/>
</dbReference>
<dbReference type="Gene3D" id="2.40.40.20">
    <property type="match status" value="1"/>
</dbReference>
<comment type="caution">
    <text evidence="6">The sequence shown here is derived from an EMBL/GenBank/DDBJ whole genome shotgun (WGS) entry which is preliminary data.</text>
</comment>
<dbReference type="Gene3D" id="3.40.50.300">
    <property type="entry name" value="P-loop containing nucleotide triphosphate hydrolases"/>
    <property type="match status" value="2"/>
</dbReference>
<dbReference type="InterPro" id="IPR050168">
    <property type="entry name" value="AAA_ATPase_domain"/>
</dbReference>
<evidence type="ECO:0000256" key="4">
    <source>
        <dbReference type="SAM" id="MobiDB-lite"/>
    </source>
</evidence>
<evidence type="ECO:0000256" key="1">
    <source>
        <dbReference type="ARBA" id="ARBA00022737"/>
    </source>
</evidence>
<reference evidence="6 7" key="2">
    <citation type="submission" date="2015-05" db="EMBL/GenBank/DDBJ databases">
        <authorList>
            <person name="Morales-Cruz A."/>
            <person name="Amrine K.C."/>
            <person name="Cantu D."/>
        </authorList>
    </citation>
    <scope>NUCLEOTIDE SEQUENCE [LARGE SCALE GENOMIC DNA]</scope>
    <source>
        <strain evidence="6">UCRPC4</strain>
    </source>
</reference>
<dbReference type="EMBL" id="LCWF01000127">
    <property type="protein sequence ID" value="KKY18331.1"/>
    <property type="molecule type" value="Genomic_DNA"/>
</dbReference>
<evidence type="ECO:0000313" key="7">
    <source>
        <dbReference type="Proteomes" id="UP000053317"/>
    </source>
</evidence>
<protein>
    <submittedName>
        <fullName evidence="6">Putative aaa family atpase</fullName>
    </submittedName>
</protein>
<name>A0A0G2E7P1_PHACM</name>
<dbReference type="SUPFAM" id="SSF52540">
    <property type="entry name" value="P-loop containing nucleoside triphosphate hydrolases"/>
    <property type="match status" value="2"/>
</dbReference>
<dbReference type="Pfam" id="PF00004">
    <property type="entry name" value="AAA"/>
    <property type="match status" value="2"/>
</dbReference>
<dbReference type="OrthoDB" id="27435at2759"/>
<dbReference type="GO" id="GO:0016887">
    <property type="term" value="F:ATP hydrolysis activity"/>
    <property type="evidence" value="ECO:0007669"/>
    <property type="project" value="InterPro"/>
</dbReference>
<dbReference type="InterPro" id="IPR027417">
    <property type="entry name" value="P-loop_NTPase"/>
</dbReference>
<evidence type="ECO:0000259" key="5">
    <source>
        <dbReference type="SMART" id="SM00382"/>
    </source>
</evidence>
<gene>
    <name evidence="6" type="ORF">UCRPC4_g05042</name>
</gene>
<accession>A0A0G2E7P1</accession>
<dbReference type="PROSITE" id="PS00674">
    <property type="entry name" value="AAA"/>
    <property type="match status" value="1"/>
</dbReference>
<evidence type="ECO:0000256" key="3">
    <source>
        <dbReference type="ARBA" id="ARBA00022840"/>
    </source>
</evidence>
<dbReference type="Pfam" id="PF17862">
    <property type="entry name" value="AAA_lid_3"/>
    <property type="match status" value="1"/>
</dbReference>
<dbReference type="Proteomes" id="UP000053317">
    <property type="component" value="Unassembled WGS sequence"/>
</dbReference>
<feature type="domain" description="AAA+ ATPase" evidence="5">
    <location>
        <begin position="564"/>
        <end position="702"/>
    </location>
</feature>
<proteinExistence type="predicted"/>
<dbReference type="InterPro" id="IPR003593">
    <property type="entry name" value="AAA+_ATPase"/>
</dbReference>
<dbReference type="GO" id="GO:0005737">
    <property type="term" value="C:cytoplasm"/>
    <property type="evidence" value="ECO:0007669"/>
    <property type="project" value="TreeGrafter"/>
</dbReference>
<dbReference type="InterPro" id="IPR003960">
    <property type="entry name" value="ATPase_AAA_CS"/>
</dbReference>
<dbReference type="GO" id="GO:0005524">
    <property type="term" value="F:ATP binding"/>
    <property type="evidence" value="ECO:0007669"/>
    <property type="project" value="UniProtKB-KW"/>
</dbReference>
<keyword evidence="7" id="KW-1185">Reference proteome</keyword>
<evidence type="ECO:0000313" key="6">
    <source>
        <dbReference type="EMBL" id="KKY18331.1"/>
    </source>
</evidence>
<dbReference type="PANTHER" id="PTHR23077">
    <property type="entry name" value="AAA-FAMILY ATPASE"/>
    <property type="match status" value="1"/>
</dbReference>
<keyword evidence="1" id="KW-0677">Repeat</keyword>
<feature type="compositionally biased region" description="Low complexity" evidence="4">
    <location>
        <begin position="473"/>
        <end position="497"/>
    </location>
</feature>
<dbReference type="FunFam" id="3.40.50.300:FF:000018">
    <property type="entry name" value="Cell division control 48"/>
    <property type="match status" value="1"/>
</dbReference>